<proteinExistence type="predicted"/>
<organism evidence="2 3">
    <name type="scientific">Paenibacillus chitinolyticus</name>
    <dbReference type="NCBI Taxonomy" id="79263"/>
    <lineage>
        <taxon>Bacteria</taxon>
        <taxon>Bacillati</taxon>
        <taxon>Bacillota</taxon>
        <taxon>Bacilli</taxon>
        <taxon>Bacillales</taxon>
        <taxon>Paenibacillaceae</taxon>
        <taxon>Paenibacillus</taxon>
    </lineage>
</organism>
<reference evidence="2 3" key="1">
    <citation type="submission" date="2018-01" db="EMBL/GenBank/DDBJ databases">
        <title>The whole genome sequencing and assembly of Paenibacillus chitinolyticus KCCM 41400 strain.</title>
        <authorList>
            <person name="Kim J.-Y."/>
            <person name="Park M.-K."/>
            <person name="Lee Y.-J."/>
            <person name="Yi H."/>
            <person name="Bahn Y.-S."/>
            <person name="Kim J.F."/>
            <person name="Lee D.-W."/>
        </authorList>
    </citation>
    <scope>NUCLEOTIDE SEQUENCE [LARGE SCALE GENOMIC DNA]</scope>
    <source>
        <strain evidence="2 3">KCCM 41400</strain>
    </source>
</reference>
<dbReference type="OrthoDB" id="2650374at2"/>
<dbReference type="EMBL" id="JAMDMJ010000022">
    <property type="protein sequence ID" value="MCY9597573.1"/>
    <property type="molecule type" value="Genomic_DNA"/>
</dbReference>
<gene>
    <name evidence="1" type="ORF">M5X16_17565</name>
    <name evidence="2" type="ORF">PC41400_25040</name>
</gene>
<dbReference type="RefSeq" id="WP_042230638.1">
    <property type="nucleotide sequence ID" value="NZ_CP026520.1"/>
</dbReference>
<dbReference type="GeneID" id="95378061"/>
<dbReference type="Proteomes" id="UP000288943">
    <property type="component" value="Chromosome"/>
</dbReference>
<dbReference type="AlphaFoldDB" id="A0A410X2D9"/>
<dbReference type="KEGG" id="pchi:PC41400_25040"/>
<sequence length="60" mass="6950">MSEKVYVIGDLYNSLFSVQVSNPEYLVDYKLWNQIRAGLPDNYRMPDPVIQHILNSHPNG</sequence>
<evidence type="ECO:0000313" key="3">
    <source>
        <dbReference type="Proteomes" id="UP000288943"/>
    </source>
</evidence>
<evidence type="ECO:0000313" key="1">
    <source>
        <dbReference type="EMBL" id="MCY9597573.1"/>
    </source>
</evidence>
<evidence type="ECO:0000313" key="4">
    <source>
        <dbReference type="Proteomes" id="UP001527202"/>
    </source>
</evidence>
<name>A0A410X2D9_9BACL</name>
<protein>
    <submittedName>
        <fullName evidence="2">Uncharacterized protein</fullName>
    </submittedName>
</protein>
<reference evidence="1 4" key="2">
    <citation type="submission" date="2022-05" db="EMBL/GenBank/DDBJ databases">
        <title>Genome Sequencing of Bee-Associated Microbes.</title>
        <authorList>
            <person name="Dunlap C."/>
        </authorList>
    </citation>
    <scope>NUCLEOTIDE SEQUENCE [LARGE SCALE GENOMIC DNA]</scope>
    <source>
        <strain evidence="1 4">NRRL B-23120</strain>
    </source>
</reference>
<dbReference type="Proteomes" id="UP001527202">
    <property type="component" value="Unassembled WGS sequence"/>
</dbReference>
<accession>A0A410X2D9</accession>
<keyword evidence="4" id="KW-1185">Reference proteome</keyword>
<evidence type="ECO:0000313" key="2">
    <source>
        <dbReference type="EMBL" id="QAV20769.1"/>
    </source>
</evidence>
<dbReference type="EMBL" id="CP026520">
    <property type="protein sequence ID" value="QAV20769.1"/>
    <property type="molecule type" value="Genomic_DNA"/>
</dbReference>